<accession>A0A8T1WI51</accession>
<keyword evidence="2" id="KW-1185">Reference proteome</keyword>
<dbReference type="Proteomes" id="UP000694044">
    <property type="component" value="Unassembled WGS sequence"/>
</dbReference>
<sequence length="252" mass="28379">MQWRVDCDYVPDTVRFRLPQSVIDCALDKLKGGLAKEGSIELDSDGERTGDIYYFVVSIDKVGQLMREQLEAMKWLWNLQTSCRNGVLCCTWLNGAMKPAVDDSIPPGLAFSKILESWPDAAWLNDNAMTAFAVFLGRYKNNVTVMIPPSTKDKRTKGRCLLHEKTLDEIASGVVSRSYVLLTVNFGGVHYGHLVVDREAKLVKMYDSMAGKRNLKRLKKVAIEIHTGPLRDEAYSDVEVTGPKQTRHETNH</sequence>
<evidence type="ECO:0000313" key="1">
    <source>
        <dbReference type="EMBL" id="KAG7391633.1"/>
    </source>
</evidence>
<gene>
    <name evidence="1" type="ORF">PHYPSEUDO_004135</name>
</gene>
<name>A0A8T1WI51_9STRA</name>
<organism evidence="1 2">
    <name type="scientific">Phytophthora pseudosyringae</name>
    <dbReference type="NCBI Taxonomy" id="221518"/>
    <lineage>
        <taxon>Eukaryota</taxon>
        <taxon>Sar</taxon>
        <taxon>Stramenopiles</taxon>
        <taxon>Oomycota</taxon>
        <taxon>Peronosporomycetes</taxon>
        <taxon>Peronosporales</taxon>
        <taxon>Peronosporaceae</taxon>
        <taxon>Phytophthora</taxon>
    </lineage>
</organism>
<dbReference type="EMBL" id="JAGDFM010000019">
    <property type="protein sequence ID" value="KAG7391633.1"/>
    <property type="molecule type" value="Genomic_DNA"/>
</dbReference>
<dbReference type="AlphaFoldDB" id="A0A8T1WI51"/>
<proteinExistence type="predicted"/>
<evidence type="ECO:0008006" key="3">
    <source>
        <dbReference type="Google" id="ProtNLM"/>
    </source>
</evidence>
<protein>
    <recommendedName>
        <fullName evidence="3">Ubiquitin-like protease family profile domain-containing protein</fullName>
    </recommendedName>
</protein>
<dbReference type="OrthoDB" id="108785at2759"/>
<evidence type="ECO:0000313" key="2">
    <source>
        <dbReference type="Proteomes" id="UP000694044"/>
    </source>
</evidence>
<comment type="caution">
    <text evidence="1">The sequence shown here is derived from an EMBL/GenBank/DDBJ whole genome shotgun (WGS) entry which is preliminary data.</text>
</comment>
<reference evidence="1" key="1">
    <citation type="submission" date="2021-02" db="EMBL/GenBank/DDBJ databases">
        <authorList>
            <person name="Palmer J.M."/>
        </authorList>
    </citation>
    <scope>NUCLEOTIDE SEQUENCE</scope>
    <source>
        <strain evidence="1">SCRP734</strain>
    </source>
</reference>